<dbReference type="PROSITE" id="PS50850">
    <property type="entry name" value="MFS"/>
    <property type="match status" value="1"/>
</dbReference>
<dbReference type="InterPro" id="IPR036259">
    <property type="entry name" value="MFS_trans_sf"/>
</dbReference>
<dbReference type="EMBL" id="WIXE01001807">
    <property type="protein sequence ID" value="KAK5985385.1"/>
    <property type="molecule type" value="Genomic_DNA"/>
</dbReference>
<keyword evidence="3 5" id="KW-1133">Transmembrane helix</keyword>
<dbReference type="InterPro" id="IPR005829">
    <property type="entry name" value="Sugar_transporter_CS"/>
</dbReference>
<dbReference type="InterPro" id="IPR005828">
    <property type="entry name" value="MFS_sugar_transport-like"/>
</dbReference>
<proteinExistence type="predicted"/>
<feature type="transmembrane region" description="Helical" evidence="5">
    <location>
        <begin position="208"/>
        <end position="232"/>
    </location>
</feature>
<dbReference type="Proteomes" id="UP001331761">
    <property type="component" value="Unassembled WGS sequence"/>
</dbReference>
<keyword evidence="8" id="KW-1185">Reference proteome</keyword>
<accession>A0AAN8G381</accession>
<evidence type="ECO:0000256" key="4">
    <source>
        <dbReference type="ARBA" id="ARBA00023136"/>
    </source>
</evidence>
<dbReference type="PANTHER" id="PTHR23503:SF29">
    <property type="entry name" value="MAJOR FACILITATOR SUPERFAMILY (MFS) PROFILE DOMAIN-CONTAINING PROTEIN"/>
    <property type="match status" value="1"/>
</dbReference>
<evidence type="ECO:0000313" key="7">
    <source>
        <dbReference type="EMBL" id="KAK5985385.1"/>
    </source>
</evidence>
<dbReference type="Pfam" id="PF00083">
    <property type="entry name" value="Sugar_tr"/>
    <property type="match status" value="1"/>
</dbReference>
<comment type="caution">
    <text evidence="7">The sequence shown here is derived from an EMBL/GenBank/DDBJ whole genome shotgun (WGS) entry which is preliminary data.</text>
</comment>
<reference evidence="7 8" key="1">
    <citation type="submission" date="2019-10" db="EMBL/GenBank/DDBJ databases">
        <title>Assembly and Annotation for the nematode Trichostrongylus colubriformis.</title>
        <authorList>
            <person name="Martin J."/>
        </authorList>
    </citation>
    <scope>NUCLEOTIDE SEQUENCE [LARGE SCALE GENOMIC DNA]</scope>
    <source>
        <strain evidence="7">G859</strain>
        <tissue evidence="7">Whole worm</tissue>
    </source>
</reference>
<gene>
    <name evidence="7" type="ORF">GCK32_012769</name>
</gene>
<dbReference type="Gene3D" id="1.20.1250.20">
    <property type="entry name" value="MFS general substrate transporter like domains"/>
    <property type="match status" value="1"/>
</dbReference>
<dbReference type="InterPro" id="IPR045263">
    <property type="entry name" value="GLUT"/>
</dbReference>
<dbReference type="PROSITE" id="PS00216">
    <property type="entry name" value="SUGAR_TRANSPORT_1"/>
    <property type="match status" value="1"/>
</dbReference>
<feature type="transmembrane region" description="Helical" evidence="5">
    <location>
        <begin position="141"/>
        <end position="164"/>
    </location>
</feature>
<dbReference type="GO" id="GO:0016020">
    <property type="term" value="C:membrane"/>
    <property type="evidence" value="ECO:0007669"/>
    <property type="project" value="UniProtKB-SubCell"/>
</dbReference>
<keyword evidence="2 5" id="KW-0812">Transmembrane</keyword>
<feature type="transmembrane region" description="Helical" evidence="5">
    <location>
        <begin position="170"/>
        <end position="196"/>
    </location>
</feature>
<dbReference type="GO" id="GO:0015149">
    <property type="term" value="F:hexose transmembrane transporter activity"/>
    <property type="evidence" value="ECO:0007669"/>
    <property type="project" value="TreeGrafter"/>
</dbReference>
<dbReference type="AlphaFoldDB" id="A0AAN8G381"/>
<sequence length="281" mass="31420">AFFFVALFFLPETPKFLLISRSNRTAAERSVRFYHGSDCDVDLVIKEIILEAEDETETATSWKSAKELFTEPHLRRAILLSISALQNTVALWSMLLSSTYFLEEIGLDQAVASWSSTAMTLGYVLGTLAGSTWIERFGRRTILLSFTIVDNLLLVLYVICAQLSPIVKPLKYSCLVLLIAYAFIYGSGVGPISWFISSELVPQKYRSLAQSTCYSLNTIIVVILTFSILPLYSVVGSYAFLILYTTPSVISIVILYCYLPETKGREIHEIVAELRGKTKSS</sequence>
<feature type="non-terminal residue" evidence="7">
    <location>
        <position position="1"/>
    </location>
</feature>
<organism evidence="7 8">
    <name type="scientific">Trichostrongylus colubriformis</name>
    <name type="common">Black scour worm</name>
    <dbReference type="NCBI Taxonomy" id="6319"/>
    <lineage>
        <taxon>Eukaryota</taxon>
        <taxon>Metazoa</taxon>
        <taxon>Ecdysozoa</taxon>
        <taxon>Nematoda</taxon>
        <taxon>Chromadorea</taxon>
        <taxon>Rhabditida</taxon>
        <taxon>Rhabditina</taxon>
        <taxon>Rhabditomorpha</taxon>
        <taxon>Strongyloidea</taxon>
        <taxon>Trichostrongylidae</taxon>
        <taxon>Trichostrongylus</taxon>
    </lineage>
</organism>
<name>A0AAN8G381_TRICO</name>
<dbReference type="SUPFAM" id="SSF103473">
    <property type="entry name" value="MFS general substrate transporter"/>
    <property type="match status" value="1"/>
</dbReference>
<dbReference type="PANTHER" id="PTHR23503">
    <property type="entry name" value="SOLUTE CARRIER FAMILY 2"/>
    <property type="match status" value="1"/>
</dbReference>
<protein>
    <submittedName>
        <fullName evidence="7">Membrane transporter</fullName>
    </submittedName>
</protein>
<evidence type="ECO:0000256" key="5">
    <source>
        <dbReference type="SAM" id="Phobius"/>
    </source>
</evidence>
<dbReference type="InterPro" id="IPR020846">
    <property type="entry name" value="MFS_dom"/>
</dbReference>
<evidence type="ECO:0000256" key="2">
    <source>
        <dbReference type="ARBA" id="ARBA00022692"/>
    </source>
</evidence>
<comment type="subcellular location">
    <subcellularLocation>
        <location evidence="1">Membrane</location>
        <topology evidence="1">Multi-pass membrane protein</topology>
    </subcellularLocation>
</comment>
<evidence type="ECO:0000259" key="6">
    <source>
        <dbReference type="PROSITE" id="PS50850"/>
    </source>
</evidence>
<evidence type="ECO:0000256" key="1">
    <source>
        <dbReference type="ARBA" id="ARBA00004141"/>
    </source>
</evidence>
<keyword evidence="4 5" id="KW-0472">Membrane</keyword>
<feature type="transmembrane region" description="Helical" evidence="5">
    <location>
        <begin position="238"/>
        <end position="259"/>
    </location>
</feature>
<evidence type="ECO:0000313" key="8">
    <source>
        <dbReference type="Proteomes" id="UP001331761"/>
    </source>
</evidence>
<evidence type="ECO:0000256" key="3">
    <source>
        <dbReference type="ARBA" id="ARBA00022989"/>
    </source>
</evidence>
<feature type="transmembrane region" description="Helical" evidence="5">
    <location>
        <begin position="114"/>
        <end position="134"/>
    </location>
</feature>
<feature type="domain" description="Major facilitator superfamily (MFS) profile" evidence="6">
    <location>
        <begin position="1"/>
        <end position="263"/>
    </location>
</feature>